<organism evidence="5 6">
    <name type="scientific">Halobacillus salinarum</name>
    <dbReference type="NCBI Taxonomy" id="2932257"/>
    <lineage>
        <taxon>Bacteria</taxon>
        <taxon>Bacillati</taxon>
        <taxon>Bacillota</taxon>
        <taxon>Bacilli</taxon>
        <taxon>Bacillales</taxon>
        <taxon>Bacillaceae</taxon>
        <taxon>Halobacillus</taxon>
    </lineage>
</organism>
<gene>
    <name evidence="5" type="ORF">MUN89_16990</name>
</gene>
<protein>
    <submittedName>
        <fullName evidence="5">TetR/AcrR family transcriptional regulator</fullName>
    </submittedName>
</protein>
<evidence type="ECO:0000256" key="1">
    <source>
        <dbReference type="ARBA" id="ARBA00022491"/>
    </source>
</evidence>
<proteinExistence type="predicted"/>
<dbReference type="RefSeq" id="WP_244708948.1">
    <property type="nucleotide sequence ID" value="NZ_CP095073.1"/>
</dbReference>
<evidence type="ECO:0000313" key="6">
    <source>
        <dbReference type="Proteomes" id="UP000831787"/>
    </source>
</evidence>
<feature type="DNA-binding region" description="H-T-H motif" evidence="3">
    <location>
        <begin position="32"/>
        <end position="51"/>
    </location>
</feature>
<feature type="domain" description="HTH tetR-type" evidence="4">
    <location>
        <begin position="9"/>
        <end position="69"/>
    </location>
</feature>
<dbReference type="Pfam" id="PF00440">
    <property type="entry name" value="TetR_N"/>
    <property type="match status" value="1"/>
</dbReference>
<evidence type="ECO:0000259" key="4">
    <source>
        <dbReference type="PROSITE" id="PS50977"/>
    </source>
</evidence>
<dbReference type="PROSITE" id="PS50977">
    <property type="entry name" value="HTH_TETR_2"/>
    <property type="match status" value="1"/>
</dbReference>
<dbReference type="PANTHER" id="PTHR43479">
    <property type="entry name" value="ACREF/ENVCD OPERON REPRESSOR-RELATED"/>
    <property type="match status" value="1"/>
</dbReference>
<dbReference type="PRINTS" id="PR00455">
    <property type="entry name" value="HTHTETR"/>
</dbReference>
<evidence type="ECO:0000256" key="3">
    <source>
        <dbReference type="PROSITE-ProRule" id="PRU00335"/>
    </source>
</evidence>
<dbReference type="Proteomes" id="UP000831787">
    <property type="component" value="Chromosome"/>
</dbReference>
<dbReference type="InterPro" id="IPR001647">
    <property type="entry name" value="HTH_TetR"/>
</dbReference>
<dbReference type="InterPro" id="IPR009057">
    <property type="entry name" value="Homeodomain-like_sf"/>
</dbReference>
<evidence type="ECO:0000256" key="2">
    <source>
        <dbReference type="ARBA" id="ARBA00023125"/>
    </source>
</evidence>
<dbReference type="PANTHER" id="PTHR43479:SF21">
    <property type="entry name" value="TRANSCRIPTIONAL REGULATOR, TETR FAMILY"/>
    <property type="match status" value="1"/>
</dbReference>
<name>A0ABY4EIY2_9BACI</name>
<dbReference type="SUPFAM" id="SSF46689">
    <property type="entry name" value="Homeodomain-like"/>
    <property type="match status" value="1"/>
</dbReference>
<keyword evidence="6" id="KW-1185">Reference proteome</keyword>
<dbReference type="EMBL" id="CP095073">
    <property type="protein sequence ID" value="UOQ43589.1"/>
    <property type="molecule type" value="Genomic_DNA"/>
</dbReference>
<sequence length="204" mass="23709">MNGFERRTERKKNNILQAAYELFSVHGVQKVSIQEIAKKAQVSQVTIYNYFGGKDELLFATVKQFAYQQIDQFRAVLEDESRDFRDKIGCLISNKKEILHMDSDFLNTMMSDQPEIQSFVNELAETTTIPLLIELIEQGKKEGAVHPDLSVKSILFYVDMYFQTMRSRSDLFQKNKQDGQLAEELTHMFFYGLLGNQNDRLIKD</sequence>
<reference evidence="5 6" key="1">
    <citation type="submission" date="2022-04" db="EMBL/GenBank/DDBJ databases">
        <title>Halobacillus sp. isolated from saltern.</title>
        <authorList>
            <person name="Won M."/>
            <person name="Lee C.-M."/>
            <person name="Woen H.-Y."/>
            <person name="Kwon S.-W."/>
        </authorList>
    </citation>
    <scope>NUCLEOTIDE SEQUENCE [LARGE SCALE GENOMIC DNA]</scope>
    <source>
        <strain evidence="5 6">SSBR10-3</strain>
    </source>
</reference>
<dbReference type="InterPro" id="IPR050624">
    <property type="entry name" value="HTH-type_Tx_Regulator"/>
</dbReference>
<dbReference type="Gene3D" id="1.10.357.10">
    <property type="entry name" value="Tetracycline Repressor, domain 2"/>
    <property type="match status" value="1"/>
</dbReference>
<keyword evidence="1" id="KW-0678">Repressor</keyword>
<evidence type="ECO:0000313" key="5">
    <source>
        <dbReference type="EMBL" id="UOQ43589.1"/>
    </source>
</evidence>
<accession>A0ABY4EIY2</accession>
<dbReference type="SUPFAM" id="SSF48498">
    <property type="entry name" value="Tetracyclin repressor-like, C-terminal domain"/>
    <property type="match status" value="1"/>
</dbReference>
<dbReference type="InterPro" id="IPR036271">
    <property type="entry name" value="Tet_transcr_reg_TetR-rel_C_sf"/>
</dbReference>
<dbReference type="Gene3D" id="1.10.10.60">
    <property type="entry name" value="Homeodomain-like"/>
    <property type="match status" value="1"/>
</dbReference>
<keyword evidence="2 3" id="KW-0238">DNA-binding</keyword>